<organism evidence="1 2">
    <name type="scientific">Heterodera trifolii</name>
    <dbReference type="NCBI Taxonomy" id="157864"/>
    <lineage>
        <taxon>Eukaryota</taxon>
        <taxon>Metazoa</taxon>
        <taxon>Ecdysozoa</taxon>
        <taxon>Nematoda</taxon>
        <taxon>Chromadorea</taxon>
        <taxon>Rhabditida</taxon>
        <taxon>Tylenchina</taxon>
        <taxon>Tylenchomorpha</taxon>
        <taxon>Tylenchoidea</taxon>
        <taxon>Heteroderidae</taxon>
        <taxon>Heteroderinae</taxon>
        <taxon>Heterodera</taxon>
    </lineage>
</organism>
<dbReference type="AlphaFoldDB" id="A0ABD2L293"/>
<dbReference type="Proteomes" id="UP001620626">
    <property type="component" value="Unassembled WGS sequence"/>
</dbReference>
<proteinExistence type="predicted"/>
<comment type="caution">
    <text evidence="1">The sequence shown here is derived from an EMBL/GenBank/DDBJ whole genome shotgun (WGS) entry which is preliminary data.</text>
</comment>
<sequence length="76" mass="8348">MLLFSHENVALAALRNDNVCNLTKNSYELLLFNPNVDEVPELGPNLHDQVVEVTEDVVSAAYSSDPGGQKRVDGHQ</sequence>
<protein>
    <submittedName>
        <fullName evidence="1">Uncharacterized protein</fullName>
    </submittedName>
</protein>
<reference evidence="1 2" key="1">
    <citation type="submission" date="2024-10" db="EMBL/GenBank/DDBJ databases">
        <authorList>
            <person name="Kim D."/>
        </authorList>
    </citation>
    <scope>NUCLEOTIDE SEQUENCE [LARGE SCALE GENOMIC DNA]</scope>
    <source>
        <strain evidence="1">BH-2024</strain>
    </source>
</reference>
<evidence type="ECO:0000313" key="2">
    <source>
        <dbReference type="Proteomes" id="UP001620626"/>
    </source>
</evidence>
<gene>
    <name evidence="1" type="ORF">niasHT_010607</name>
</gene>
<name>A0ABD2L293_9BILA</name>
<keyword evidence="2" id="KW-1185">Reference proteome</keyword>
<accession>A0ABD2L293</accession>
<dbReference type="EMBL" id="JBICBT010000574">
    <property type="protein sequence ID" value="KAL3109343.1"/>
    <property type="molecule type" value="Genomic_DNA"/>
</dbReference>
<evidence type="ECO:0000313" key="1">
    <source>
        <dbReference type="EMBL" id="KAL3109343.1"/>
    </source>
</evidence>